<evidence type="ECO:0000313" key="5">
    <source>
        <dbReference type="Proteomes" id="UP001456524"/>
    </source>
</evidence>
<dbReference type="Pfam" id="PF17389">
    <property type="entry name" value="Bac_rhamnosid6H"/>
    <property type="match status" value="1"/>
</dbReference>
<feature type="domain" description="Alpha-L-rhamnosidase six-hairpin glycosidase" evidence="2">
    <location>
        <begin position="249"/>
        <end position="464"/>
    </location>
</feature>
<dbReference type="InterPro" id="IPR012341">
    <property type="entry name" value="6hp_glycosidase-like_sf"/>
</dbReference>
<feature type="chain" id="PRO_5046105519" evidence="1">
    <location>
        <begin position="23"/>
        <end position="685"/>
    </location>
</feature>
<keyword evidence="5" id="KW-1185">Reference proteome</keyword>
<gene>
    <name evidence="4" type="ORF">IWX90DRAFT_391953</name>
</gene>
<evidence type="ECO:0000256" key="1">
    <source>
        <dbReference type="SAM" id="SignalP"/>
    </source>
</evidence>
<dbReference type="InterPro" id="IPR035396">
    <property type="entry name" value="Bac_rhamnosid6H"/>
</dbReference>
<dbReference type="Pfam" id="PF17390">
    <property type="entry name" value="Bac_rhamnosid_C"/>
    <property type="match status" value="1"/>
</dbReference>
<evidence type="ECO:0000259" key="2">
    <source>
        <dbReference type="Pfam" id="PF17389"/>
    </source>
</evidence>
<name>A0ABR1XI23_9PEZI</name>
<dbReference type="InterPro" id="IPR008928">
    <property type="entry name" value="6-hairpin_glycosidase_sf"/>
</dbReference>
<organism evidence="4 5">
    <name type="scientific">Phyllosticta citrichinensis</name>
    <dbReference type="NCBI Taxonomy" id="1130410"/>
    <lineage>
        <taxon>Eukaryota</taxon>
        <taxon>Fungi</taxon>
        <taxon>Dikarya</taxon>
        <taxon>Ascomycota</taxon>
        <taxon>Pezizomycotina</taxon>
        <taxon>Dothideomycetes</taxon>
        <taxon>Dothideomycetes incertae sedis</taxon>
        <taxon>Botryosphaeriales</taxon>
        <taxon>Phyllostictaceae</taxon>
        <taxon>Phyllosticta</taxon>
    </lineage>
</organism>
<dbReference type="Gene3D" id="2.60.420.10">
    <property type="entry name" value="Maltose phosphorylase, domain 3"/>
    <property type="match status" value="1"/>
</dbReference>
<dbReference type="SUPFAM" id="SSF48208">
    <property type="entry name" value="Six-hairpin glycosidases"/>
    <property type="match status" value="1"/>
</dbReference>
<proteinExistence type="predicted"/>
<dbReference type="Gene3D" id="1.50.10.10">
    <property type="match status" value="1"/>
</dbReference>
<evidence type="ECO:0000259" key="3">
    <source>
        <dbReference type="Pfam" id="PF17390"/>
    </source>
</evidence>
<dbReference type="PANTHER" id="PTHR34987">
    <property type="entry name" value="C, PUTATIVE (AFU_ORTHOLOGUE AFUA_3G02880)-RELATED"/>
    <property type="match status" value="1"/>
</dbReference>
<evidence type="ECO:0000313" key="4">
    <source>
        <dbReference type="EMBL" id="KAK8155785.1"/>
    </source>
</evidence>
<sequence>MARSLLLFTLFVLPSSFLAVAAEGKCWRDTVCTGPSTAAFPGEWDSYIYAPSSRTVSPKSILSLKSGDVISGYPGPAILSGDTSALVFDFGIEVGGIVSLGFTSSGSSKGALGLAFTEAKNYIGKVSDSSNGNFTFGDGAIYANFSAAGEHSYVMPDAKLRGGFRYLTLFLNDEDIAAGVSVNVGSIELEIGFQPTWSNLRAYSGYFKSSDELLNRIWYAGAYTLQTNSAPVNTGRQFPLITSGWSNDAILGNGSTIILDGAKRDRTVWPGDMGVAVPAVAVSTGEMESVKWALQVMYDNQNATGAILESGPPLLQLNSDTYHMWTMIGTYNYVLFTNDMGFLDANWDRYLRAMDYVYGKVGETGLLNVSGTQDWARLGQGWNNSEANMILYHTLITGASLAEWKSSSSLSTSWTSWAASLQSAINKYLFDQDKGLYRDNATLTSVYPQDANSLSILFGVASSDMVPRISSGLTGNWRELGAETPELPGNISPFISSFEIQAHFLAGEVERALELIRRTWGWYINNKNGTESTVIEGFLTNGSFGYRSYRGYGYDSSYPSHAHGWSAGPTTALTNYLLGLSITSPVGKTWKFAPSFGDVESAEGGFSTALGKFRASWSKKGSEVSLEWEAPADTQGTIVLPNEIGKEAVLYQDGEQVDVDFRQSQESFEFAVSATTNTYKLNCKL</sequence>
<feature type="domain" description="Alpha-L-rhamnosidase C-terminal" evidence="3">
    <location>
        <begin position="585"/>
        <end position="648"/>
    </location>
</feature>
<dbReference type="Proteomes" id="UP001456524">
    <property type="component" value="Unassembled WGS sequence"/>
</dbReference>
<keyword evidence="1" id="KW-0732">Signal</keyword>
<accession>A0ABR1XI23</accession>
<dbReference type="InterPro" id="IPR035398">
    <property type="entry name" value="Bac_rhamnosid_C"/>
</dbReference>
<protein>
    <submittedName>
        <fullName evidence="4">Alpha-L-rhamnosidase B</fullName>
    </submittedName>
</protein>
<comment type="caution">
    <text evidence="4">The sequence shown here is derived from an EMBL/GenBank/DDBJ whole genome shotgun (WGS) entry which is preliminary data.</text>
</comment>
<feature type="signal peptide" evidence="1">
    <location>
        <begin position="1"/>
        <end position="22"/>
    </location>
</feature>
<dbReference type="PANTHER" id="PTHR34987:SF5">
    <property type="entry name" value="ALPHA-RHAMNOSIDASE"/>
    <property type="match status" value="1"/>
</dbReference>
<reference evidence="4 5" key="1">
    <citation type="journal article" date="2022" name="G3 (Bethesda)">
        <title>Enemy or ally: a genomic approach to elucidate the lifestyle of Phyllosticta citrichinaensis.</title>
        <authorList>
            <person name="Buijs V.A."/>
            <person name="Groenewald J.Z."/>
            <person name="Haridas S."/>
            <person name="LaButti K.M."/>
            <person name="Lipzen A."/>
            <person name="Martin F.M."/>
            <person name="Barry K."/>
            <person name="Grigoriev I.V."/>
            <person name="Crous P.W."/>
            <person name="Seidl M.F."/>
        </authorList>
    </citation>
    <scope>NUCLEOTIDE SEQUENCE [LARGE SCALE GENOMIC DNA]</scope>
    <source>
        <strain evidence="4 5">CBS 129764</strain>
    </source>
</reference>
<dbReference type="EMBL" id="JBBWUH010000010">
    <property type="protein sequence ID" value="KAK8155785.1"/>
    <property type="molecule type" value="Genomic_DNA"/>
</dbReference>